<dbReference type="AlphaFoldDB" id="A0A8S1TKC0"/>
<evidence type="ECO:0000313" key="1">
    <source>
        <dbReference type="EMBL" id="CAD8152393.1"/>
    </source>
</evidence>
<keyword evidence="2" id="KW-1185">Reference proteome</keyword>
<dbReference type="EMBL" id="CAJJDO010000023">
    <property type="protein sequence ID" value="CAD8152393.1"/>
    <property type="molecule type" value="Genomic_DNA"/>
</dbReference>
<name>A0A8S1TKC0_9CILI</name>
<accession>A0A8S1TKC0</accession>
<organism evidence="1 2">
    <name type="scientific">Paramecium pentaurelia</name>
    <dbReference type="NCBI Taxonomy" id="43138"/>
    <lineage>
        <taxon>Eukaryota</taxon>
        <taxon>Sar</taxon>
        <taxon>Alveolata</taxon>
        <taxon>Ciliophora</taxon>
        <taxon>Intramacronucleata</taxon>
        <taxon>Oligohymenophorea</taxon>
        <taxon>Peniculida</taxon>
        <taxon>Parameciidae</taxon>
        <taxon>Paramecium</taxon>
    </lineage>
</organism>
<dbReference type="Proteomes" id="UP000689195">
    <property type="component" value="Unassembled WGS sequence"/>
</dbReference>
<reference evidence="1" key="1">
    <citation type="submission" date="2021-01" db="EMBL/GenBank/DDBJ databases">
        <authorList>
            <consortium name="Genoscope - CEA"/>
            <person name="William W."/>
        </authorList>
    </citation>
    <scope>NUCLEOTIDE SEQUENCE</scope>
</reference>
<sequence length="64" mass="7790">MMTSSIAKKHFIKNILFNLEINFQYREKQIPKSIEIQIQLYFGQNHIDRLKRRPLESIINLECR</sequence>
<protein>
    <submittedName>
        <fullName evidence="1">Uncharacterized protein</fullName>
    </submittedName>
</protein>
<gene>
    <name evidence="1" type="ORF">PPENT_87.1.T0230029</name>
</gene>
<comment type="caution">
    <text evidence="1">The sequence shown here is derived from an EMBL/GenBank/DDBJ whole genome shotgun (WGS) entry which is preliminary data.</text>
</comment>
<evidence type="ECO:0000313" key="2">
    <source>
        <dbReference type="Proteomes" id="UP000689195"/>
    </source>
</evidence>
<proteinExistence type="predicted"/>